<dbReference type="PROSITE" id="PS50110">
    <property type="entry name" value="RESPONSE_REGULATORY"/>
    <property type="match status" value="1"/>
</dbReference>
<reference evidence="8 9" key="2">
    <citation type="journal article" date="2021" name="Microorganisms">
        <title>The Ever-Expanding Pseudomonas Genus: Description of 43 New Species and Partition of the Pseudomonas putida Group.</title>
        <authorList>
            <person name="Girard L."/>
            <person name="Lood C."/>
            <person name="Hofte M."/>
            <person name="Vandamme P."/>
            <person name="Rokni-Zadeh H."/>
            <person name="van Noort V."/>
            <person name="Lavigne R."/>
            <person name="De Mot R."/>
        </authorList>
    </citation>
    <scope>NUCLEOTIDE SEQUENCE [LARGE SCALE GENOMIC DNA]</scope>
    <source>
        <strain evidence="8 9">RW8P3</strain>
    </source>
</reference>
<dbReference type="KEGG" id="pvw:HU752_019325"/>
<comment type="cofactor">
    <cofactor evidence="1">
        <name>Mg(2+)</name>
        <dbReference type="ChEBI" id="CHEBI:18420"/>
    </cofactor>
</comment>
<dbReference type="AlphaFoldDB" id="A0A9E6TQ62"/>
<accession>A0A9E6TQ62</accession>
<keyword evidence="9" id="KW-1185">Reference proteome</keyword>
<feature type="domain" description="GGDEF" evidence="7">
    <location>
        <begin position="164"/>
        <end position="311"/>
    </location>
</feature>
<dbReference type="EC" id="2.7.7.65" evidence="3"/>
<dbReference type="SMART" id="SM00448">
    <property type="entry name" value="REC"/>
    <property type="match status" value="1"/>
</dbReference>
<gene>
    <name evidence="8" type="ORF">HU752_019325</name>
</gene>
<reference evidence="8 9" key="1">
    <citation type="journal article" date="2020" name="Microorganisms">
        <title>Reliable Identification of Environmental Pseudomonas Isolates Using the rpoD Gene.</title>
        <authorList>
            <consortium name="The Broad Institute Genome Sequencing Platform"/>
            <person name="Girard L."/>
            <person name="Lood C."/>
            <person name="Rokni-Zadeh H."/>
            <person name="van Noort V."/>
            <person name="Lavigne R."/>
            <person name="De Mot R."/>
        </authorList>
    </citation>
    <scope>NUCLEOTIDE SEQUENCE [LARGE SCALE GENOMIC DNA]</scope>
    <source>
        <strain evidence="8 9">RW8P3</strain>
    </source>
</reference>
<evidence type="ECO:0000256" key="5">
    <source>
        <dbReference type="PROSITE-ProRule" id="PRU00169"/>
    </source>
</evidence>
<dbReference type="GO" id="GO:0005886">
    <property type="term" value="C:plasma membrane"/>
    <property type="evidence" value="ECO:0007669"/>
    <property type="project" value="UniProtKB-SubCell"/>
</dbReference>
<protein>
    <recommendedName>
        <fullName evidence="3">diguanylate cyclase</fullName>
        <ecNumber evidence="3">2.7.7.65</ecNumber>
    </recommendedName>
</protein>
<dbReference type="InterPro" id="IPR001789">
    <property type="entry name" value="Sig_transdc_resp-reg_receiver"/>
</dbReference>
<dbReference type="CDD" id="cd01949">
    <property type="entry name" value="GGDEF"/>
    <property type="match status" value="1"/>
</dbReference>
<dbReference type="SMART" id="SM00267">
    <property type="entry name" value="GGDEF"/>
    <property type="match status" value="1"/>
</dbReference>
<feature type="domain" description="Response regulatory" evidence="6">
    <location>
        <begin position="6"/>
        <end position="121"/>
    </location>
</feature>
<dbReference type="GO" id="GO:0052621">
    <property type="term" value="F:diguanylate cyclase activity"/>
    <property type="evidence" value="ECO:0007669"/>
    <property type="project" value="UniProtKB-EC"/>
</dbReference>
<evidence type="ECO:0000259" key="6">
    <source>
        <dbReference type="PROSITE" id="PS50110"/>
    </source>
</evidence>
<name>A0A9E6TQ62_9PSED</name>
<dbReference type="SUPFAM" id="SSF55073">
    <property type="entry name" value="Nucleotide cyclase"/>
    <property type="match status" value="1"/>
</dbReference>
<comment type="catalytic activity">
    <reaction evidence="4">
        <text>2 GTP = 3',3'-c-di-GMP + 2 diphosphate</text>
        <dbReference type="Rhea" id="RHEA:24898"/>
        <dbReference type="ChEBI" id="CHEBI:33019"/>
        <dbReference type="ChEBI" id="CHEBI:37565"/>
        <dbReference type="ChEBI" id="CHEBI:58805"/>
        <dbReference type="EC" id="2.7.7.65"/>
    </reaction>
</comment>
<keyword evidence="8" id="KW-0548">Nucleotidyltransferase</keyword>
<dbReference type="RefSeq" id="WP_186679261.1">
    <property type="nucleotide sequence ID" value="NZ_CP077093.1"/>
</dbReference>
<sequence length="315" mass="34414">MQASPSLLIVDDDISAIRVLSRILQGLGQIRFATGGEQALKIVQEMRPDLILLDAEMPGMSGFQVCETLKADPLLKDVPIIFITSHTETQVEEAGLALGAVDFIGKPVKPAIVTARVKTHLNLKMAMDQLSLLAQTDGLTGLANRRLLDQRIEREWLRARRNQSAFSVMLLDIDYFKRYNDRYGHLQGDECLISVAHALKGCVRRATDLVARYGGEEFAVLLPETGAEGARQLAEEIVQCIYNLDQVHETSDCGRVTVSVGVASLEAGELPHLGTDASEAPSIAAALLADADRALYQAKHDGRNCSRFVPIQQVV</sequence>
<evidence type="ECO:0000313" key="8">
    <source>
        <dbReference type="EMBL" id="QXI26112.1"/>
    </source>
</evidence>
<dbReference type="PANTHER" id="PTHR45138">
    <property type="entry name" value="REGULATORY COMPONENTS OF SENSORY TRANSDUCTION SYSTEM"/>
    <property type="match status" value="1"/>
</dbReference>
<keyword evidence="8" id="KW-0808">Transferase</keyword>
<dbReference type="PANTHER" id="PTHR45138:SF9">
    <property type="entry name" value="DIGUANYLATE CYCLASE DGCM-RELATED"/>
    <property type="match status" value="1"/>
</dbReference>
<organism evidence="8 9">
    <name type="scientific">Pseudomonas vanderleydeniana</name>
    <dbReference type="NCBI Taxonomy" id="2745495"/>
    <lineage>
        <taxon>Bacteria</taxon>
        <taxon>Pseudomonadati</taxon>
        <taxon>Pseudomonadota</taxon>
        <taxon>Gammaproteobacteria</taxon>
        <taxon>Pseudomonadales</taxon>
        <taxon>Pseudomonadaceae</taxon>
        <taxon>Pseudomonas</taxon>
    </lineage>
</organism>
<dbReference type="InterPro" id="IPR043128">
    <property type="entry name" value="Rev_trsase/Diguanyl_cyclase"/>
</dbReference>
<evidence type="ECO:0000256" key="2">
    <source>
        <dbReference type="ARBA" id="ARBA00004533"/>
    </source>
</evidence>
<dbReference type="InterPro" id="IPR029787">
    <property type="entry name" value="Nucleotide_cyclase"/>
</dbReference>
<dbReference type="SUPFAM" id="SSF52172">
    <property type="entry name" value="CheY-like"/>
    <property type="match status" value="1"/>
</dbReference>
<dbReference type="InterPro" id="IPR000160">
    <property type="entry name" value="GGDEF_dom"/>
</dbReference>
<evidence type="ECO:0000259" key="7">
    <source>
        <dbReference type="PROSITE" id="PS50887"/>
    </source>
</evidence>
<dbReference type="Gene3D" id="3.40.50.2300">
    <property type="match status" value="1"/>
</dbReference>
<evidence type="ECO:0000256" key="4">
    <source>
        <dbReference type="ARBA" id="ARBA00034247"/>
    </source>
</evidence>
<dbReference type="NCBIfam" id="TIGR00254">
    <property type="entry name" value="GGDEF"/>
    <property type="match status" value="1"/>
</dbReference>
<dbReference type="InterPro" id="IPR011006">
    <property type="entry name" value="CheY-like_superfamily"/>
</dbReference>
<dbReference type="GO" id="GO:1902201">
    <property type="term" value="P:negative regulation of bacterial-type flagellum-dependent cell motility"/>
    <property type="evidence" value="ECO:0007669"/>
    <property type="project" value="TreeGrafter"/>
</dbReference>
<evidence type="ECO:0000313" key="9">
    <source>
        <dbReference type="Proteomes" id="UP000634530"/>
    </source>
</evidence>
<dbReference type="GO" id="GO:0000160">
    <property type="term" value="P:phosphorelay signal transduction system"/>
    <property type="evidence" value="ECO:0007669"/>
    <property type="project" value="InterPro"/>
</dbReference>
<dbReference type="PROSITE" id="PS50887">
    <property type="entry name" value="GGDEF"/>
    <property type="match status" value="1"/>
</dbReference>
<feature type="modified residue" description="4-aspartylphosphate" evidence="5">
    <location>
        <position position="54"/>
    </location>
</feature>
<evidence type="ECO:0000256" key="1">
    <source>
        <dbReference type="ARBA" id="ARBA00001946"/>
    </source>
</evidence>
<dbReference type="EMBL" id="CP077093">
    <property type="protein sequence ID" value="QXI26112.1"/>
    <property type="molecule type" value="Genomic_DNA"/>
</dbReference>
<dbReference type="InterPro" id="IPR050469">
    <property type="entry name" value="Diguanylate_Cyclase"/>
</dbReference>
<dbReference type="Pfam" id="PF00990">
    <property type="entry name" value="GGDEF"/>
    <property type="match status" value="1"/>
</dbReference>
<dbReference type="GO" id="GO:0043709">
    <property type="term" value="P:cell adhesion involved in single-species biofilm formation"/>
    <property type="evidence" value="ECO:0007669"/>
    <property type="project" value="TreeGrafter"/>
</dbReference>
<dbReference type="Pfam" id="PF00072">
    <property type="entry name" value="Response_reg"/>
    <property type="match status" value="1"/>
</dbReference>
<keyword evidence="5" id="KW-0597">Phosphoprotein</keyword>
<evidence type="ECO:0000256" key="3">
    <source>
        <dbReference type="ARBA" id="ARBA00012528"/>
    </source>
</evidence>
<dbReference type="Proteomes" id="UP000634530">
    <property type="component" value="Chromosome"/>
</dbReference>
<comment type="subcellular location">
    <subcellularLocation>
        <location evidence="2">Cell inner membrane</location>
    </subcellularLocation>
</comment>
<dbReference type="Gene3D" id="3.30.70.270">
    <property type="match status" value="1"/>
</dbReference>
<proteinExistence type="predicted"/>
<dbReference type="FunFam" id="3.30.70.270:FF:000001">
    <property type="entry name" value="Diguanylate cyclase domain protein"/>
    <property type="match status" value="1"/>
</dbReference>